<organism evidence="2 3">
    <name type="scientific">Vigna mungo</name>
    <name type="common">Black gram</name>
    <name type="synonym">Phaseolus mungo</name>
    <dbReference type="NCBI Taxonomy" id="3915"/>
    <lineage>
        <taxon>Eukaryota</taxon>
        <taxon>Viridiplantae</taxon>
        <taxon>Streptophyta</taxon>
        <taxon>Embryophyta</taxon>
        <taxon>Tracheophyta</taxon>
        <taxon>Spermatophyta</taxon>
        <taxon>Magnoliopsida</taxon>
        <taxon>eudicotyledons</taxon>
        <taxon>Gunneridae</taxon>
        <taxon>Pentapetalae</taxon>
        <taxon>rosids</taxon>
        <taxon>fabids</taxon>
        <taxon>Fabales</taxon>
        <taxon>Fabaceae</taxon>
        <taxon>Papilionoideae</taxon>
        <taxon>50 kb inversion clade</taxon>
        <taxon>NPAAA clade</taxon>
        <taxon>indigoferoid/millettioid clade</taxon>
        <taxon>Phaseoleae</taxon>
        <taxon>Vigna</taxon>
    </lineage>
</organism>
<proteinExistence type="predicted"/>
<dbReference type="AlphaFoldDB" id="A0AAQ3NXI1"/>
<feature type="compositionally biased region" description="Polar residues" evidence="1">
    <location>
        <begin position="13"/>
        <end position="23"/>
    </location>
</feature>
<keyword evidence="3" id="KW-1185">Reference proteome</keyword>
<evidence type="ECO:0000313" key="2">
    <source>
        <dbReference type="EMBL" id="WVZ16178.1"/>
    </source>
</evidence>
<evidence type="ECO:0000313" key="3">
    <source>
        <dbReference type="Proteomes" id="UP001374535"/>
    </source>
</evidence>
<name>A0AAQ3NXI1_VIGMU</name>
<gene>
    <name evidence="2" type="ORF">V8G54_009160</name>
</gene>
<evidence type="ECO:0000256" key="1">
    <source>
        <dbReference type="SAM" id="MobiDB-lite"/>
    </source>
</evidence>
<dbReference type="EMBL" id="CP144698">
    <property type="protein sequence ID" value="WVZ16178.1"/>
    <property type="molecule type" value="Genomic_DNA"/>
</dbReference>
<reference evidence="2 3" key="1">
    <citation type="journal article" date="2023" name="Life. Sci Alliance">
        <title>Evolutionary insights into 3D genome organization and epigenetic landscape of Vigna mungo.</title>
        <authorList>
            <person name="Junaid A."/>
            <person name="Singh B."/>
            <person name="Bhatia S."/>
        </authorList>
    </citation>
    <scope>NUCLEOTIDE SEQUENCE [LARGE SCALE GENOMIC DNA]</scope>
    <source>
        <strain evidence="2">Urdbean</strain>
    </source>
</reference>
<accession>A0AAQ3NXI1</accession>
<feature type="region of interest" description="Disordered" evidence="1">
    <location>
        <begin position="10"/>
        <end position="56"/>
    </location>
</feature>
<protein>
    <submittedName>
        <fullName evidence="2">Uncharacterized protein</fullName>
    </submittedName>
</protein>
<feature type="compositionally biased region" description="Basic and acidic residues" evidence="1">
    <location>
        <begin position="24"/>
        <end position="35"/>
    </location>
</feature>
<feature type="non-terminal residue" evidence="2">
    <location>
        <position position="1"/>
    </location>
</feature>
<sequence>RLVGLLQHKRSILQPTMMQQTTKEGSEPQKKGKDEPTEEELVEVEDTKMKEAPIGIGGGDAFSMKQTYLRLEFIARLSRLGTMPTKANHNLRSEKTSPICKKILRSALSGHGTVGLRLLRWWT</sequence>
<dbReference type="Proteomes" id="UP001374535">
    <property type="component" value="Chromosome 3"/>
</dbReference>